<evidence type="ECO:0008006" key="5">
    <source>
        <dbReference type="Google" id="ProtNLM"/>
    </source>
</evidence>
<keyword evidence="4" id="KW-1185">Reference proteome</keyword>
<organism evidence="3 4">
    <name type="scientific">Termitidicoccus mucosus</name>
    <dbReference type="NCBI Taxonomy" id="1184151"/>
    <lineage>
        <taxon>Bacteria</taxon>
        <taxon>Pseudomonadati</taxon>
        <taxon>Verrucomicrobiota</taxon>
        <taxon>Opitutia</taxon>
        <taxon>Opitutales</taxon>
        <taxon>Opitutaceae</taxon>
        <taxon>Termitidicoccus</taxon>
    </lineage>
</organism>
<reference evidence="3 4" key="1">
    <citation type="submission" date="2016-01" db="EMBL/GenBank/DDBJ databases">
        <title>High potential of lignocellulose degradation of a new Verrucomicrobia species.</title>
        <authorList>
            <person name="Wang Y."/>
            <person name="Shi Y."/>
            <person name="Qiu Z."/>
            <person name="Liu S."/>
            <person name="Yang H."/>
        </authorList>
    </citation>
    <scope>NUCLEOTIDE SEQUENCE [LARGE SCALE GENOMIC DNA]</scope>
    <source>
        <strain evidence="3 4">TSB47</strain>
    </source>
</reference>
<feature type="compositionally biased region" description="Basic and acidic residues" evidence="1">
    <location>
        <begin position="108"/>
        <end position="118"/>
    </location>
</feature>
<evidence type="ECO:0000256" key="1">
    <source>
        <dbReference type="SAM" id="MobiDB-lite"/>
    </source>
</evidence>
<gene>
    <name evidence="3" type="ORF">AW736_18650</name>
</gene>
<feature type="compositionally biased region" description="Basic and acidic residues" evidence="1">
    <location>
        <begin position="79"/>
        <end position="92"/>
    </location>
</feature>
<evidence type="ECO:0000313" key="4">
    <source>
        <dbReference type="Proteomes" id="UP000078486"/>
    </source>
</evidence>
<dbReference type="AlphaFoldDB" id="A0A178IG29"/>
<protein>
    <recommendedName>
        <fullName evidence="5">LTXXQ motif family protein</fullName>
    </recommendedName>
</protein>
<evidence type="ECO:0000256" key="2">
    <source>
        <dbReference type="SAM" id="SignalP"/>
    </source>
</evidence>
<feature type="compositionally biased region" description="Polar residues" evidence="1">
    <location>
        <begin position="93"/>
        <end position="106"/>
    </location>
</feature>
<dbReference type="RefSeq" id="WP_068771816.1">
    <property type="nucleotide sequence ID" value="NZ_CP109796.1"/>
</dbReference>
<sequence length="129" mass="14175">MKALKIILASLVFATGFAIPALNAQADSAPKKQAHARPDRVKQLTEQLSLTADQQAKVKAIVDDEQAKLKAIAKDDEKRVDKVKAVRQESTKQIRATLTPEQQAKFDQSAKKRPEGAKKGKGKKEKSED</sequence>
<feature type="chain" id="PRO_5008088755" description="LTXXQ motif family protein" evidence="2">
    <location>
        <begin position="27"/>
        <end position="129"/>
    </location>
</feature>
<dbReference type="Proteomes" id="UP000078486">
    <property type="component" value="Unassembled WGS sequence"/>
</dbReference>
<feature type="compositionally biased region" description="Basic residues" evidence="1">
    <location>
        <begin position="119"/>
        <end position="129"/>
    </location>
</feature>
<comment type="caution">
    <text evidence="3">The sequence shown here is derived from an EMBL/GenBank/DDBJ whole genome shotgun (WGS) entry which is preliminary data.</text>
</comment>
<dbReference type="OrthoDB" id="122223at2"/>
<feature type="signal peptide" evidence="2">
    <location>
        <begin position="1"/>
        <end position="26"/>
    </location>
</feature>
<proteinExistence type="predicted"/>
<keyword evidence="2" id="KW-0732">Signal</keyword>
<dbReference type="STRING" id="1184151.AW736_18650"/>
<evidence type="ECO:0000313" key="3">
    <source>
        <dbReference type="EMBL" id="OAM88095.1"/>
    </source>
</evidence>
<name>A0A178IG29_9BACT</name>
<accession>A0A178IG29</accession>
<dbReference type="EMBL" id="LRRQ01000144">
    <property type="protein sequence ID" value="OAM88095.1"/>
    <property type="molecule type" value="Genomic_DNA"/>
</dbReference>
<feature type="region of interest" description="Disordered" evidence="1">
    <location>
        <begin position="79"/>
        <end position="129"/>
    </location>
</feature>